<feature type="domain" description="TIR" evidence="2">
    <location>
        <begin position="316"/>
        <end position="425"/>
    </location>
</feature>
<keyword evidence="3" id="KW-1185">Reference proteome</keyword>
<reference evidence="4" key="1">
    <citation type="submission" date="2025-08" db="UniProtKB">
        <authorList>
            <consortium name="RefSeq"/>
        </authorList>
    </citation>
    <scope>IDENTIFICATION</scope>
    <source>
        <tissue evidence="4">Testes</tissue>
    </source>
</reference>
<organism evidence="3 4">
    <name type="scientific">Saccoglossus kowalevskii</name>
    <name type="common">Acorn worm</name>
    <dbReference type="NCBI Taxonomy" id="10224"/>
    <lineage>
        <taxon>Eukaryota</taxon>
        <taxon>Metazoa</taxon>
        <taxon>Hemichordata</taxon>
        <taxon>Enteropneusta</taxon>
        <taxon>Harrimaniidae</taxon>
        <taxon>Saccoglossus</taxon>
    </lineage>
</organism>
<dbReference type="RefSeq" id="XP_002733107.1">
    <property type="nucleotide sequence ID" value="XM_002733061.1"/>
</dbReference>
<dbReference type="GeneID" id="100368265"/>
<evidence type="ECO:0000313" key="4">
    <source>
        <dbReference type="RefSeq" id="XP_002733107.1"/>
    </source>
</evidence>
<accession>A0ABM0GMC8</accession>
<dbReference type="InterPro" id="IPR035897">
    <property type="entry name" value="Toll_tir_struct_dom_sf"/>
</dbReference>
<evidence type="ECO:0000259" key="2">
    <source>
        <dbReference type="Pfam" id="PF13676"/>
    </source>
</evidence>
<dbReference type="PANTHER" id="PTHR46270:SF2">
    <property type="entry name" value="TIR DOMAIN-CONTAINING PROTEIN"/>
    <property type="match status" value="1"/>
</dbReference>
<evidence type="ECO:0000313" key="3">
    <source>
        <dbReference type="Proteomes" id="UP000694865"/>
    </source>
</evidence>
<dbReference type="InterPro" id="IPR000225">
    <property type="entry name" value="Armadillo"/>
</dbReference>
<dbReference type="SUPFAM" id="SSF48371">
    <property type="entry name" value="ARM repeat"/>
    <property type="match status" value="1"/>
</dbReference>
<dbReference type="SMART" id="SM00185">
    <property type="entry name" value="ARM"/>
    <property type="match status" value="2"/>
</dbReference>
<protein>
    <submittedName>
        <fullName evidence="4">Uncharacterized protein LOC100368265</fullName>
    </submittedName>
</protein>
<evidence type="ECO:0000256" key="1">
    <source>
        <dbReference type="SAM" id="MobiDB-lite"/>
    </source>
</evidence>
<dbReference type="Gene3D" id="1.25.10.10">
    <property type="entry name" value="Leucine-rich Repeat Variant"/>
    <property type="match status" value="1"/>
</dbReference>
<dbReference type="PANTHER" id="PTHR46270">
    <property type="entry name" value="ARMADILLO-TYPE FOLD-RELATED"/>
    <property type="match status" value="1"/>
</dbReference>
<dbReference type="SUPFAM" id="SSF52200">
    <property type="entry name" value="Toll/Interleukin receptor TIR domain"/>
    <property type="match status" value="1"/>
</dbReference>
<dbReference type="Gene3D" id="3.40.50.10140">
    <property type="entry name" value="Toll/interleukin-1 receptor homology (TIR) domain"/>
    <property type="match status" value="1"/>
</dbReference>
<dbReference type="Pfam" id="PF13676">
    <property type="entry name" value="TIR_2"/>
    <property type="match status" value="1"/>
</dbReference>
<dbReference type="InterPro" id="IPR016024">
    <property type="entry name" value="ARM-type_fold"/>
</dbReference>
<dbReference type="Proteomes" id="UP000694865">
    <property type="component" value="Unplaced"/>
</dbReference>
<proteinExistence type="predicted"/>
<feature type="region of interest" description="Disordered" evidence="1">
    <location>
        <begin position="444"/>
        <end position="464"/>
    </location>
</feature>
<dbReference type="InterPro" id="IPR000157">
    <property type="entry name" value="TIR_dom"/>
</dbReference>
<dbReference type="InterPro" id="IPR011989">
    <property type="entry name" value="ARM-like"/>
</dbReference>
<name>A0ABM0GMC8_SACKO</name>
<sequence length="547" mass="61409">MGSSPSKKEITSTVTLDGHTEYHATDAAGSDMVAAIAAKASMEDHKARMKEHPEILELLAGFKIAVQKMEIASEGEITHEVLNDVTEAVEEYIEQVMYTYETNEQKLLIGDQLGYDGFVQASIKYCKAIQKDGTLERDPETASATMTLLNTIASLADRSEVVCNLSKLGLIELLLNELKRTVLLEQYSTNAELVQGMSSLVNHDKNKQIIVKQKGLKLLVKLMKEGDDKETYWATRCVWTLAFDDDNKEKIKKEPNAISTLEKLKSHDSQEVRNAAEGALWVIQGEQEHIREQGSPEKCVKAEGIVPSKEVVGDHVMISYQWDVQKLMIKIKEQLLKSGYRVWLDLDEMGGSTLQAMADAVEKASVVLVCVSQKYKDSPNCRVEAEYAFQQRKEIIPLLVDENYKPTGWLGAIIGTKFYINFANKTQPFGVCIQHLVKELGDKGRTIRSPGKKPDSDISAMSPSMGMNRPITAHPVSKWTNRDVHDWLKNNEIQCTAMETVIGEDIVFLLHMKAEAPEFFYYYTLKNLGLTSLPEMRKLRNALARLS</sequence>
<gene>
    <name evidence="4" type="primary">LOC100368265</name>
</gene>